<keyword evidence="1 2" id="KW-1015">Disulfide bond</keyword>
<organism evidence="3 4">
    <name type="scientific">Rotaria magnacalcarata</name>
    <dbReference type="NCBI Taxonomy" id="392030"/>
    <lineage>
        <taxon>Eukaryota</taxon>
        <taxon>Metazoa</taxon>
        <taxon>Spiralia</taxon>
        <taxon>Gnathifera</taxon>
        <taxon>Rotifera</taxon>
        <taxon>Eurotatoria</taxon>
        <taxon>Bdelloidea</taxon>
        <taxon>Philodinida</taxon>
        <taxon>Philodinidae</taxon>
        <taxon>Rotaria</taxon>
    </lineage>
</organism>
<feature type="non-terminal residue" evidence="3">
    <location>
        <position position="99"/>
    </location>
</feature>
<gene>
    <name evidence="3" type="ORF">BYL167_LOCUS75427</name>
</gene>
<dbReference type="Proteomes" id="UP000681967">
    <property type="component" value="Unassembled WGS sequence"/>
</dbReference>
<dbReference type="EMBL" id="CAJOBH010270097">
    <property type="protein sequence ID" value="CAF5164182.1"/>
    <property type="molecule type" value="Genomic_DNA"/>
</dbReference>
<reference evidence="3" key="1">
    <citation type="submission" date="2021-02" db="EMBL/GenBank/DDBJ databases">
        <authorList>
            <person name="Nowell W R."/>
        </authorList>
    </citation>
    <scope>NUCLEOTIDE SEQUENCE</scope>
</reference>
<proteinExistence type="predicted"/>
<dbReference type="SUPFAM" id="SSF57424">
    <property type="entry name" value="LDL receptor-like module"/>
    <property type="match status" value="1"/>
</dbReference>
<name>A0A8S3GKQ3_9BILA</name>
<evidence type="ECO:0000256" key="2">
    <source>
        <dbReference type="PROSITE-ProRule" id="PRU00124"/>
    </source>
</evidence>
<dbReference type="InterPro" id="IPR002172">
    <property type="entry name" value="LDrepeatLR_classA_rpt"/>
</dbReference>
<protein>
    <submittedName>
        <fullName evidence="3">Uncharacterized protein</fullName>
    </submittedName>
</protein>
<evidence type="ECO:0000256" key="1">
    <source>
        <dbReference type="ARBA" id="ARBA00023157"/>
    </source>
</evidence>
<accession>A0A8S3GKQ3</accession>
<comment type="caution">
    <text evidence="2">Lacks conserved residue(s) required for the propagation of feature annotation.</text>
</comment>
<dbReference type="PROSITE" id="PS50068">
    <property type="entry name" value="LDLRA_2"/>
    <property type="match status" value="1"/>
</dbReference>
<sequence>MRVPLCTQNCTIRYTPTPKIMFDFNLKDLCNGREIKPSLIHLINGNDETDCEDFWCLSSLSMRCNGYWECADGRDELNCSLDSLPATAKSAKLLHILNG</sequence>
<dbReference type="InterPro" id="IPR036055">
    <property type="entry name" value="LDL_receptor-like_sf"/>
</dbReference>
<feature type="disulfide bond" evidence="2">
    <location>
        <begin position="64"/>
        <end position="79"/>
    </location>
</feature>
<dbReference type="AlphaFoldDB" id="A0A8S3GKQ3"/>
<comment type="caution">
    <text evidence="3">The sequence shown here is derived from an EMBL/GenBank/DDBJ whole genome shotgun (WGS) entry which is preliminary data.</text>
</comment>
<evidence type="ECO:0000313" key="4">
    <source>
        <dbReference type="Proteomes" id="UP000681967"/>
    </source>
</evidence>
<evidence type="ECO:0000313" key="3">
    <source>
        <dbReference type="EMBL" id="CAF5164182.1"/>
    </source>
</evidence>